<organism evidence="3 4">
    <name type="scientific">Helicobacter trogontum</name>
    <dbReference type="NCBI Taxonomy" id="50960"/>
    <lineage>
        <taxon>Bacteria</taxon>
        <taxon>Pseudomonadati</taxon>
        <taxon>Campylobacterota</taxon>
        <taxon>Epsilonproteobacteria</taxon>
        <taxon>Campylobacterales</taxon>
        <taxon>Helicobacteraceae</taxon>
        <taxon>Helicobacter</taxon>
    </lineage>
</organism>
<name>A0A4V6HZG6_9HELI</name>
<feature type="transmembrane region" description="Helical" evidence="1">
    <location>
        <begin position="7"/>
        <end position="24"/>
    </location>
</feature>
<dbReference type="OrthoDB" id="5337154at2"/>
<evidence type="ECO:0000256" key="1">
    <source>
        <dbReference type="SAM" id="Phobius"/>
    </source>
</evidence>
<comment type="caution">
    <text evidence="3">The sequence shown here is derived from an EMBL/GenBank/DDBJ whole genome shotgun (WGS) entry which is preliminary data.</text>
</comment>
<dbReference type="EMBL" id="JRPL02000003">
    <property type="protein sequence ID" value="TLD84372.1"/>
    <property type="molecule type" value="Genomic_DNA"/>
</dbReference>
<keyword evidence="1" id="KW-0812">Transmembrane</keyword>
<sequence>MRLQSSIILLLCYFYACYVPLFGLDMKLNYGKENKETFAVLNLRNEHPFSCESKLKINGDVEKILCRIVGIPQSGFNPTKSPMLSFNYTMEAKKQDDEKRAMIIEITPEKGVKLQLFSVFSDLKTENPIPVTRQTDSKSYQIVAYYTKIPFLKPDENLEKRDSINFPVSIPKTATPTISELDINRKPLDYIAGKDLDAFLEIRELMNARKYPEALEKIAKALKAYPNSLFVKDMMYYTIVALSHSKSKESQAYLAEVATPWIKAYASDDKIPEVMYLLSKTLLTQNKMKEAYYYLNRTIEEYSRTRYAALSKMQIANTLKSPSDIKRAPLIYREAYKEAQDLEAAGEIAVSWAKFSLRNDDVEYANELLHKVYNVFPAFFLIDKDATMELLSELEEAEQYTMAAPIAEYLSGNVPYNSDLHAKLLNKSSEFYTKIGDFDRAHKLHLDFLHYHPNDKLAEKVKARDDSLLFQVTGDYETKLARYDYVLANYPNTETAKKALELKAKLYLENKKYEDILQMQSLLPKDSKILQAAIDNQTMIFLQENNCNGVAGVLSRANKVHLGIHESLQAFECLYNQTAFQKAHELFSELHRHIKDGEEQLRWLYLESNTLFALGRNKEAIQAGRDVMDLAFAMGKPQYYDIGFKMFHAFYNDEATRHEAISLSKRMDKWFPTDRRILEIHFTLLNEAEHKKDPLAASTEAKTILALQDRIKEYDYSPYVNFIYINTLINENNYTEALKQLDRIKEFKMTTDDRQQRFYKIATINYTLKYMENSKKALDACVALGTTSAWGTLCNNALSLHNNGFE</sequence>
<keyword evidence="1" id="KW-0472">Membrane</keyword>
<dbReference type="InterPro" id="IPR011990">
    <property type="entry name" value="TPR-like_helical_dom_sf"/>
</dbReference>
<dbReference type="AlphaFoldDB" id="A0A4V6HZG6"/>
<keyword evidence="1" id="KW-1133">Transmembrane helix</keyword>
<dbReference type="Pfam" id="PF24323">
    <property type="entry name" value="DUF7494"/>
    <property type="match status" value="1"/>
</dbReference>
<proteinExistence type="predicted"/>
<accession>A0A4V6HZG6</accession>
<reference evidence="3 4" key="1">
    <citation type="journal article" date="2014" name="Genome Announc.">
        <title>Draft genome sequences of eight enterohepatic helicobacter species isolated from both laboratory and wild rodents.</title>
        <authorList>
            <person name="Sheh A."/>
            <person name="Shen Z."/>
            <person name="Fox J.G."/>
        </authorList>
    </citation>
    <scope>NUCLEOTIDE SEQUENCE [LARGE SCALE GENOMIC DNA]</scope>
    <source>
        <strain evidence="3 4">ATCC 700114</strain>
    </source>
</reference>
<evidence type="ECO:0000259" key="2">
    <source>
        <dbReference type="Pfam" id="PF24323"/>
    </source>
</evidence>
<dbReference type="Gene3D" id="1.25.40.10">
    <property type="entry name" value="Tetratricopeptide repeat domain"/>
    <property type="match status" value="2"/>
</dbReference>
<feature type="domain" description="DUF7494" evidence="2">
    <location>
        <begin position="24"/>
        <end position="149"/>
    </location>
</feature>
<dbReference type="Proteomes" id="UP000029878">
    <property type="component" value="Unassembled WGS sequence"/>
</dbReference>
<evidence type="ECO:0000313" key="4">
    <source>
        <dbReference type="Proteomes" id="UP000029878"/>
    </source>
</evidence>
<gene>
    <name evidence="3" type="ORF">LS81_002445</name>
</gene>
<dbReference type="InterPro" id="IPR055917">
    <property type="entry name" value="DUF7494"/>
</dbReference>
<protein>
    <submittedName>
        <fullName evidence="3">Tetratricopeptide repeat protein</fullName>
    </submittedName>
</protein>
<evidence type="ECO:0000313" key="3">
    <source>
        <dbReference type="EMBL" id="TLD84372.1"/>
    </source>
</evidence>